<dbReference type="EMBL" id="WXWW01000166">
    <property type="protein sequence ID" value="NAW65760.1"/>
    <property type="molecule type" value="Genomic_DNA"/>
</dbReference>
<sequence length="60" mass="6693">MINVQICLFAYNLEESIASCIESVMENCGSYQYELFVMINGCTDQTYDIVSGIADTNPNL</sequence>
<dbReference type="InterPro" id="IPR029044">
    <property type="entry name" value="Nucleotide-diphossugar_trans"/>
</dbReference>
<evidence type="ECO:0000313" key="3">
    <source>
        <dbReference type="Proteomes" id="UP000465712"/>
    </source>
</evidence>
<proteinExistence type="predicted"/>
<gene>
    <name evidence="2" type="ORF">CAG72_11070</name>
</gene>
<organism evidence="2 3">
    <name type="scientific">Photobacterium halotolerans</name>
    <dbReference type="NCBI Taxonomy" id="265726"/>
    <lineage>
        <taxon>Bacteria</taxon>
        <taxon>Pseudomonadati</taxon>
        <taxon>Pseudomonadota</taxon>
        <taxon>Gammaproteobacteria</taxon>
        <taxon>Vibrionales</taxon>
        <taxon>Vibrionaceae</taxon>
        <taxon>Photobacterium</taxon>
    </lineage>
</organism>
<feature type="non-terminal residue" evidence="2">
    <location>
        <position position="60"/>
    </location>
</feature>
<dbReference type="RefSeq" id="WP_161444914.1">
    <property type="nucleotide sequence ID" value="NZ_WXWW01000166.1"/>
</dbReference>
<comment type="caution">
    <text evidence="2">The sequence shown here is derived from an EMBL/GenBank/DDBJ whole genome shotgun (WGS) entry which is preliminary data.</text>
</comment>
<dbReference type="AlphaFoldDB" id="A0A7X4WDC3"/>
<dbReference type="Pfam" id="PF00535">
    <property type="entry name" value="Glycos_transf_2"/>
    <property type="match status" value="1"/>
</dbReference>
<protein>
    <recommendedName>
        <fullName evidence="1">Glycosyltransferase 2-like domain-containing protein</fullName>
    </recommendedName>
</protein>
<feature type="domain" description="Glycosyltransferase 2-like" evidence="1">
    <location>
        <begin position="6"/>
        <end position="58"/>
    </location>
</feature>
<dbReference type="SUPFAM" id="SSF53448">
    <property type="entry name" value="Nucleotide-diphospho-sugar transferases"/>
    <property type="match status" value="1"/>
</dbReference>
<evidence type="ECO:0000259" key="1">
    <source>
        <dbReference type="Pfam" id="PF00535"/>
    </source>
</evidence>
<accession>A0A7X4WDC3</accession>
<reference evidence="2 3" key="1">
    <citation type="submission" date="2017-05" db="EMBL/GenBank/DDBJ databases">
        <title>High clonality and local adaptation shapes Vibrionaceae linages within an endangered oasis.</title>
        <authorList>
            <person name="Vazquez-Rosas-Landa M."/>
        </authorList>
    </citation>
    <scope>NUCLEOTIDE SEQUENCE [LARGE SCALE GENOMIC DNA]</scope>
    <source>
        <strain evidence="2 3">P46_P4S1P180</strain>
    </source>
</reference>
<evidence type="ECO:0000313" key="2">
    <source>
        <dbReference type="EMBL" id="NAW65760.1"/>
    </source>
</evidence>
<dbReference type="InterPro" id="IPR001173">
    <property type="entry name" value="Glyco_trans_2-like"/>
</dbReference>
<dbReference type="Proteomes" id="UP000465712">
    <property type="component" value="Unassembled WGS sequence"/>
</dbReference>
<name>A0A7X4WDC3_9GAMM</name>
<dbReference type="Gene3D" id="3.90.550.10">
    <property type="entry name" value="Spore Coat Polysaccharide Biosynthesis Protein SpsA, Chain A"/>
    <property type="match status" value="1"/>
</dbReference>